<gene>
    <name evidence="5" type="ORF">HMPREF3216_00669</name>
</gene>
<evidence type="ECO:0000256" key="1">
    <source>
        <dbReference type="ARBA" id="ARBA00023015"/>
    </source>
</evidence>
<proteinExistence type="predicted"/>
<dbReference type="InterPro" id="IPR028082">
    <property type="entry name" value="Peripla_BP_I"/>
</dbReference>
<evidence type="ECO:0000256" key="2">
    <source>
        <dbReference type="ARBA" id="ARBA00023125"/>
    </source>
</evidence>
<accession>A0A133NPJ8</accession>
<keyword evidence="1" id="KW-0805">Transcription regulation</keyword>
<reference evidence="5 6" key="1">
    <citation type="submission" date="2016-01" db="EMBL/GenBank/DDBJ databases">
        <authorList>
            <person name="Oliw E.H."/>
        </authorList>
    </citation>
    <scope>NUCLEOTIDE SEQUENCE [LARGE SCALE GENOMIC DNA]</scope>
    <source>
        <strain evidence="5 6">GED7760B</strain>
    </source>
</reference>
<protein>
    <submittedName>
        <fullName evidence="5">Sugar-binding domain protein</fullName>
    </submittedName>
</protein>
<dbReference type="PATRIC" id="fig|2702.99.peg.656"/>
<evidence type="ECO:0000256" key="3">
    <source>
        <dbReference type="ARBA" id="ARBA00023163"/>
    </source>
</evidence>
<dbReference type="Pfam" id="PF13377">
    <property type="entry name" value="Peripla_BP_3"/>
    <property type="match status" value="1"/>
</dbReference>
<dbReference type="SUPFAM" id="SSF53822">
    <property type="entry name" value="Periplasmic binding protein-like I"/>
    <property type="match status" value="1"/>
</dbReference>
<keyword evidence="2" id="KW-0238">DNA-binding</keyword>
<dbReference type="AlphaFoldDB" id="A0A133NPJ8"/>
<evidence type="ECO:0000313" key="5">
    <source>
        <dbReference type="EMBL" id="KXA18213.1"/>
    </source>
</evidence>
<dbReference type="GO" id="GO:0000976">
    <property type="term" value="F:transcription cis-regulatory region binding"/>
    <property type="evidence" value="ECO:0007669"/>
    <property type="project" value="TreeGrafter"/>
</dbReference>
<organism evidence="5 6">
    <name type="scientific">Gardnerella vaginalis</name>
    <dbReference type="NCBI Taxonomy" id="2702"/>
    <lineage>
        <taxon>Bacteria</taxon>
        <taxon>Bacillati</taxon>
        <taxon>Actinomycetota</taxon>
        <taxon>Actinomycetes</taxon>
        <taxon>Bifidobacteriales</taxon>
        <taxon>Bifidobacteriaceae</taxon>
        <taxon>Gardnerella</taxon>
    </lineage>
</organism>
<dbReference type="GO" id="GO:0003700">
    <property type="term" value="F:DNA-binding transcription factor activity"/>
    <property type="evidence" value="ECO:0007669"/>
    <property type="project" value="TreeGrafter"/>
</dbReference>
<dbReference type="Proteomes" id="UP000070558">
    <property type="component" value="Unassembled WGS sequence"/>
</dbReference>
<feature type="domain" description="Transcriptional regulator LacI/GalR-like sensor" evidence="4">
    <location>
        <begin position="133"/>
        <end position="293"/>
    </location>
</feature>
<evidence type="ECO:0000313" key="6">
    <source>
        <dbReference type="Proteomes" id="UP000070558"/>
    </source>
</evidence>
<dbReference type="EMBL" id="LRQA01000036">
    <property type="protein sequence ID" value="KXA18213.1"/>
    <property type="molecule type" value="Genomic_DNA"/>
</dbReference>
<evidence type="ECO:0000259" key="4">
    <source>
        <dbReference type="Pfam" id="PF13377"/>
    </source>
</evidence>
<keyword evidence="3" id="KW-0804">Transcription</keyword>
<dbReference type="PANTHER" id="PTHR30146:SF109">
    <property type="entry name" value="HTH-TYPE TRANSCRIPTIONAL REGULATOR GALS"/>
    <property type="match status" value="1"/>
</dbReference>
<dbReference type="InterPro" id="IPR046335">
    <property type="entry name" value="LacI/GalR-like_sensor"/>
</dbReference>
<comment type="caution">
    <text evidence="5">The sequence shown here is derived from an EMBL/GenBank/DDBJ whole genome shotgun (WGS) entry which is preliminary data.</text>
</comment>
<sequence length="300" mass="33478">MRAAEQMEFTVSRTAGELKTGRSYRITLLIGSSKIEWFSSAIIEGLNNVLQKNGYDLVIYLLEEVEQRKTFFKELPLRANTDAIIVSSFDISNSEAEQLQRINVPIVGINCTASKVLSASIGIDDALGIKLAIQHLATLGHRRLLYVYEHFCSPFHFSSSRRITSFENVCRNIEGMQWKVLPIDTKDDPINATLSEIFAQDNPPTAICFHQDSTAMPFLFRLQKLGIRVPEDLSIIGFDNGTYAKEAELTTIRQNPKIMAEQAGNIAISLIEGKPVARRHITAPLQLIIRKSTAAPKAKS</sequence>
<dbReference type="Gene3D" id="3.40.50.2300">
    <property type="match status" value="2"/>
</dbReference>
<dbReference type="PANTHER" id="PTHR30146">
    <property type="entry name" value="LACI-RELATED TRANSCRIPTIONAL REPRESSOR"/>
    <property type="match status" value="1"/>
</dbReference>
<dbReference type="CDD" id="cd06267">
    <property type="entry name" value="PBP1_LacI_sugar_binding-like"/>
    <property type="match status" value="1"/>
</dbReference>
<name>A0A133NPJ8_GARVA</name>